<dbReference type="AlphaFoldDB" id="A0A0F9NUU3"/>
<comment type="caution">
    <text evidence="1">The sequence shown here is derived from an EMBL/GenBank/DDBJ whole genome shotgun (WGS) entry which is preliminary data.</text>
</comment>
<dbReference type="EMBL" id="LAZR01003132">
    <property type="protein sequence ID" value="KKN21614.1"/>
    <property type="molecule type" value="Genomic_DNA"/>
</dbReference>
<accession>A0A0F9NUU3</accession>
<protein>
    <submittedName>
        <fullName evidence="1">Uncharacterized protein</fullName>
    </submittedName>
</protein>
<reference evidence="1" key="1">
    <citation type="journal article" date="2015" name="Nature">
        <title>Complex archaea that bridge the gap between prokaryotes and eukaryotes.</title>
        <authorList>
            <person name="Spang A."/>
            <person name="Saw J.H."/>
            <person name="Jorgensen S.L."/>
            <person name="Zaremba-Niedzwiedzka K."/>
            <person name="Martijn J."/>
            <person name="Lind A.E."/>
            <person name="van Eijk R."/>
            <person name="Schleper C."/>
            <person name="Guy L."/>
            <person name="Ettema T.J."/>
        </authorList>
    </citation>
    <scope>NUCLEOTIDE SEQUENCE</scope>
</reference>
<proteinExistence type="predicted"/>
<name>A0A0F9NUU3_9ZZZZ</name>
<evidence type="ECO:0000313" key="1">
    <source>
        <dbReference type="EMBL" id="KKN21614.1"/>
    </source>
</evidence>
<sequence length="157" mass="17591">MKRITAALKINDVHMFTERFKEVSSETVVMDTPKLEGIASLSTSPFHTELASVQDVGKYQAAYFQNADLLMVRGIEPESYKRVDEVYDVATLGKLMEVFERLGPATKVANEISEGLPGTLTYEAYRTEGLKTGVVNDRPMAYFQDADILMLGEKDRE</sequence>
<gene>
    <name evidence="1" type="ORF">LCGC14_0923560</name>
</gene>
<organism evidence="1">
    <name type="scientific">marine sediment metagenome</name>
    <dbReference type="NCBI Taxonomy" id="412755"/>
    <lineage>
        <taxon>unclassified sequences</taxon>
        <taxon>metagenomes</taxon>
        <taxon>ecological metagenomes</taxon>
    </lineage>
</organism>